<keyword evidence="7" id="KW-1185">Reference proteome</keyword>
<keyword evidence="2" id="KW-0722">Serine protease inhibitor</keyword>
<dbReference type="InterPro" id="IPR023796">
    <property type="entry name" value="Serpin_dom"/>
</dbReference>
<dbReference type="GO" id="GO:0005615">
    <property type="term" value="C:extracellular space"/>
    <property type="evidence" value="ECO:0007669"/>
    <property type="project" value="InterPro"/>
</dbReference>
<dbReference type="InterPro" id="IPR042178">
    <property type="entry name" value="Serpin_sf_1"/>
</dbReference>
<evidence type="ECO:0000313" key="7">
    <source>
        <dbReference type="Proteomes" id="UP001107558"/>
    </source>
</evidence>
<evidence type="ECO:0000259" key="5">
    <source>
        <dbReference type="SMART" id="SM00093"/>
    </source>
</evidence>
<dbReference type="InterPro" id="IPR000215">
    <property type="entry name" value="Serpin_fam"/>
</dbReference>
<dbReference type="CDD" id="cd00172">
    <property type="entry name" value="serpin"/>
    <property type="match status" value="1"/>
</dbReference>
<comment type="similarity">
    <text evidence="3">Belongs to the serpin family.</text>
</comment>
<dbReference type="PANTHER" id="PTHR11461:SF292">
    <property type="entry name" value="SERPIN 100A"/>
    <property type="match status" value="1"/>
</dbReference>
<feature type="chain" id="PRO_5039947591" description="Serpin domain-containing protein" evidence="4">
    <location>
        <begin position="24"/>
        <end position="570"/>
    </location>
</feature>
<name>A0A9J6CJB2_POLVA</name>
<organism evidence="6 7">
    <name type="scientific">Polypedilum vanderplanki</name>
    <name type="common">Sleeping chironomid midge</name>
    <dbReference type="NCBI Taxonomy" id="319348"/>
    <lineage>
        <taxon>Eukaryota</taxon>
        <taxon>Metazoa</taxon>
        <taxon>Ecdysozoa</taxon>
        <taxon>Arthropoda</taxon>
        <taxon>Hexapoda</taxon>
        <taxon>Insecta</taxon>
        <taxon>Pterygota</taxon>
        <taxon>Neoptera</taxon>
        <taxon>Endopterygota</taxon>
        <taxon>Diptera</taxon>
        <taxon>Nematocera</taxon>
        <taxon>Chironomoidea</taxon>
        <taxon>Chironomidae</taxon>
        <taxon>Chironominae</taxon>
        <taxon>Polypedilum</taxon>
        <taxon>Polypedilum</taxon>
    </lineage>
</organism>
<dbReference type="AlphaFoldDB" id="A0A9J6CJB2"/>
<dbReference type="Gene3D" id="2.30.39.10">
    <property type="entry name" value="Alpha-1-antitrypsin, domain 1"/>
    <property type="match status" value="1"/>
</dbReference>
<dbReference type="SMART" id="SM00093">
    <property type="entry name" value="SERPIN"/>
    <property type="match status" value="1"/>
</dbReference>
<dbReference type="GO" id="GO:0004867">
    <property type="term" value="F:serine-type endopeptidase inhibitor activity"/>
    <property type="evidence" value="ECO:0007669"/>
    <property type="project" value="UniProtKB-KW"/>
</dbReference>
<evidence type="ECO:0000256" key="4">
    <source>
        <dbReference type="SAM" id="SignalP"/>
    </source>
</evidence>
<comment type="caution">
    <text evidence="6">The sequence shown here is derived from an EMBL/GenBank/DDBJ whole genome shotgun (WGS) entry which is preliminary data.</text>
</comment>
<accession>A0A9J6CJB2</accession>
<feature type="domain" description="Serpin" evidence="5">
    <location>
        <begin position="45"/>
        <end position="557"/>
    </location>
</feature>
<dbReference type="PANTHER" id="PTHR11461">
    <property type="entry name" value="SERINE PROTEASE INHIBITOR, SERPIN"/>
    <property type="match status" value="1"/>
</dbReference>
<dbReference type="EMBL" id="JADBJN010000001">
    <property type="protein sequence ID" value="KAG5681959.1"/>
    <property type="molecule type" value="Genomic_DNA"/>
</dbReference>
<protein>
    <recommendedName>
        <fullName evidence="5">Serpin domain-containing protein</fullName>
    </recommendedName>
</protein>
<reference evidence="6" key="1">
    <citation type="submission" date="2021-03" db="EMBL/GenBank/DDBJ databases">
        <title>Chromosome level genome of the anhydrobiotic midge Polypedilum vanderplanki.</title>
        <authorList>
            <person name="Yoshida Y."/>
            <person name="Kikawada T."/>
            <person name="Gusev O."/>
        </authorList>
    </citation>
    <scope>NUCLEOTIDE SEQUENCE</scope>
    <source>
        <strain evidence="6">NIAS01</strain>
        <tissue evidence="6">Whole body or cell culture</tissue>
    </source>
</reference>
<dbReference type="Gene3D" id="3.30.497.10">
    <property type="entry name" value="Antithrombin, subunit I, domain 2"/>
    <property type="match status" value="2"/>
</dbReference>
<keyword evidence="1" id="KW-0646">Protease inhibitor</keyword>
<sequence>MESTKKLLGFLLLLWITSDAADSFPDSFSKNEISSSRNHVGVSSQIISNALLQGQAESTSNYVASPLGYAIILSILARGAIGKTKEEILNVLEQPNNYEDIKSSYRSALMEFTSNSSLIPQFKTFFYIYKNNTVSKEFREALMRDYLADVKDIERFDMGFDSSDSTRFDYTEQSQPTNSKDILLFEELKNSNPNEKGELDEKFDTLKIADDNTEEVVKDAIEDYDQLDKDEKVKVSKFDKEVDDKQYVEKSEIVTEKIEEMEETTLINDENLNENNGPEKIVLPLKKYSEDSMEIMEAQENRQFVNRFGRAQPLHFKGDITSALSGNSIMGRKSKSSSESESKMLLFNGLYYRGDWAQSFKVVESLKTFNGIKNEKKDTKYIVSSGLFKYAEIESQNLIVVELPYKNDRYALLIIMPKTNNDMKQFCKQTNYNNLNEIISQMENSNLDLYLPVFRYECTSHAEKALGKLGLTTLFTSKADLSGISQDAKGYQIEELVQHVAIRIDEGSSGTSALSAGNVQGRQNSKSTEALIDKPFVFYVRDTLKEIILTTGKVMEIPIENEEIPITFVV</sequence>
<evidence type="ECO:0000256" key="1">
    <source>
        <dbReference type="ARBA" id="ARBA00022690"/>
    </source>
</evidence>
<dbReference type="InterPro" id="IPR042185">
    <property type="entry name" value="Serpin_sf_2"/>
</dbReference>
<dbReference type="SUPFAM" id="SSF56574">
    <property type="entry name" value="Serpins"/>
    <property type="match status" value="1"/>
</dbReference>
<keyword evidence="4" id="KW-0732">Signal</keyword>
<gene>
    <name evidence="6" type="ORF">PVAND_011360</name>
</gene>
<dbReference type="InterPro" id="IPR036186">
    <property type="entry name" value="Serpin_sf"/>
</dbReference>
<dbReference type="Pfam" id="PF00079">
    <property type="entry name" value="Serpin"/>
    <property type="match status" value="2"/>
</dbReference>
<proteinExistence type="inferred from homology"/>
<evidence type="ECO:0000256" key="3">
    <source>
        <dbReference type="RuleBase" id="RU000411"/>
    </source>
</evidence>
<feature type="signal peptide" evidence="4">
    <location>
        <begin position="1"/>
        <end position="23"/>
    </location>
</feature>
<dbReference type="OrthoDB" id="10063692at2759"/>
<evidence type="ECO:0000256" key="2">
    <source>
        <dbReference type="ARBA" id="ARBA00022900"/>
    </source>
</evidence>
<evidence type="ECO:0000313" key="6">
    <source>
        <dbReference type="EMBL" id="KAG5681959.1"/>
    </source>
</evidence>
<dbReference type="Proteomes" id="UP001107558">
    <property type="component" value="Chromosome 1"/>
</dbReference>